<dbReference type="Proteomes" id="UP000095039">
    <property type="component" value="Unassembled WGS sequence"/>
</dbReference>
<protein>
    <recommendedName>
        <fullName evidence="9">tRNA(Met) cytidine acetyltransferase TmcA</fullName>
        <ecNumber evidence="9">2.3.1.193</ecNumber>
    </recommendedName>
</protein>
<feature type="domain" description="N-acetyltransferase" evidence="10">
    <location>
        <begin position="373"/>
        <end position="560"/>
    </location>
</feature>
<evidence type="ECO:0000259" key="10">
    <source>
        <dbReference type="PROSITE" id="PS51186"/>
    </source>
</evidence>
<dbReference type="Gene3D" id="1.20.120.890">
    <property type="entry name" value="tRNA(Met) cytidine acetyltransferase, tail domain"/>
    <property type="match status" value="1"/>
</dbReference>
<dbReference type="EC" id="2.3.1.193" evidence="9"/>
<dbReference type="Pfam" id="PF13718">
    <property type="entry name" value="GNAT_acetyltr_2"/>
    <property type="match status" value="1"/>
</dbReference>
<keyword evidence="4 9" id="KW-0819">tRNA processing</keyword>
<dbReference type="EMBL" id="AJWN02000046">
    <property type="protein sequence ID" value="OEE61521.1"/>
    <property type="molecule type" value="Genomic_DNA"/>
</dbReference>
<accession>A0A1E5C7M6</accession>
<keyword evidence="6 9" id="KW-0067">ATP-binding</keyword>
<comment type="catalytic activity">
    <reaction evidence="9">
        <text>cytidine(34) in elongator tRNA(Met) + acetyl-CoA + ATP + H2O = N(4)-acetylcytidine(34) in elongator tRNA(Met) + ADP + phosphate + CoA + H(+)</text>
        <dbReference type="Rhea" id="RHEA:43788"/>
        <dbReference type="Rhea" id="RHEA-COMP:10693"/>
        <dbReference type="Rhea" id="RHEA-COMP:10694"/>
        <dbReference type="ChEBI" id="CHEBI:15377"/>
        <dbReference type="ChEBI" id="CHEBI:15378"/>
        <dbReference type="ChEBI" id="CHEBI:30616"/>
        <dbReference type="ChEBI" id="CHEBI:43474"/>
        <dbReference type="ChEBI" id="CHEBI:57287"/>
        <dbReference type="ChEBI" id="CHEBI:57288"/>
        <dbReference type="ChEBI" id="CHEBI:74900"/>
        <dbReference type="ChEBI" id="CHEBI:82748"/>
        <dbReference type="ChEBI" id="CHEBI:456216"/>
        <dbReference type="EC" id="2.3.1.193"/>
    </reaction>
</comment>
<keyword evidence="8 9" id="KW-0012">Acyltransferase</keyword>
<comment type="caution">
    <text evidence="11">The sequence shown here is derived from an EMBL/GenBank/DDBJ whole genome shotgun (WGS) entry which is preliminary data.</text>
</comment>
<comment type="similarity">
    <text evidence="9">Belongs to the TmcA family.</text>
</comment>
<dbReference type="GO" id="GO:0005524">
    <property type="term" value="F:ATP binding"/>
    <property type="evidence" value="ECO:0007669"/>
    <property type="project" value="UniProtKB-UniRule"/>
</dbReference>
<dbReference type="InterPro" id="IPR038321">
    <property type="entry name" value="TmcA_C_sf"/>
</dbReference>
<dbReference type="SUPFAM" id="SSF52540">
    <property type="entry name" value="P-loop containing nucleoside triphosphate hydrolases"/>
    <property type="match status" value="1"/>
</dbReference>
<dbReference type="InterPro" id="IPR027417">
    <property type="entry name" value="P-loop_NTPase"/>
</dbReference>
<keyword evidence="3 9" id="KW-0808">Transferase</keyword>
<dbReference type="GO" id="GO:0002101">
    <property type="term" value="P:tRNA wobble cytosine modification"/>
    <property type="evidence" value="ECO:0007669"/>
    <property type="project" value="UniProtKB-UniRule"/>
</dbReference>
<keyword evidence="12" id="KW-1185">Reference proteome</keyword>
<dbReference type="InterPro" id="IPR032672">
    <property type="entry name" value="TmcA/NAT10/Kre33"/>
</dbReference>
<dbReference type="GO" id="GO:0051392">
    <property type="term" value="F:tRNA cytidine N4-acetyltransferase activity"/>
    <property type="evidence" value="ECO:0007669"/>
    <property type="project" value="UniProtKB-UniRule"/>
</dbReference>
<dbReference type="PANTHER" id="PTHR10925:SF5">
    <property type="entry name" value="RNA CYTIDINE ACETYLTRANSFERASE"/>
    <property type="match status" value="1"/>
</dbReference>
<name>A0A1E5C7M6_9GAMM</name>
<dbReference type="InterPro" id="IPR000182">
    <property type="entry name" value="GNAT_dom"/>
</dbReference>
<dbReference type="Pfam" id="PF08351">
    <property type="entry name" value="TmcA_N"/>
    <property type="match status" value="1"/>
</dbReference>
<keyword evidence="1 9" id="KW-0963">Cytoplasm</keyword>
<dbReference type="AlphaFoldDB" id="A0A1E5C7M6"/>
<dbReference type="PROSITE" id="PS51186">
    <property type="entry name" value="GNAT"/>
    <property type="match status" value="1"/>
</dbReference>
<dbReference type="HAMAP" id="MF_01886">
    <property type="entry name" value="tRNA_acetyltr_TmcA"/>
    <property type="match status" value="1"/>
</dbReference>
<dbReference type="InterPro" id="IPR007807">
    <property type="entry name" value="TcmA/NAT10_helicase"/>
</dbReference>
<keyword evidence="5 9" id="KW-0547">Nucleotide-binding</keyword>
<keyword evidence="7 9" id="KW-0694">RNA-binding</keyword>
<feature type="binding site" evidence="9">
    <location>
        <position position="343"/>
    </location>
    <ligand>
        <name>ATP</name>
        <dbReference type="ChEBI" id="CHEBI:30616"/>
    </ligand>
</feature>
<gene>
    <name evidence="9" type="primary">tmcA</name>
    <name evidence="11" type="ORF">A1OK_09190</name>
</gene>
<organism evidence="11 12">
    <name type="scientific">Enterovibrio norvegicus FF-454</name>
    <dbReference type="NCBI Taxonomy" id="1185651"/>
    <lineage>
        <taxon>Bacteria</taxon>
        <taxon>Pseudomonadati</taxon>
        <taxon>Pseudomonadota</taxon>
        <taxon>Gammaproteobacteria</taxon>
        <taxon>Vibrionales</taxon>
        <taxon>Vibrionaceae</taxon>
        <taxon>Enterovibrio</taxon>
    </lineage>
</organism>
<evidence type="ECO:0000256" key="4">
    <source>
        <dbReference type="ARBA" id="ARBA00022694"/>
    </source>
</evidence>
<evidence type="ECO:0000256" key="8">
    <source>
        <dbReference type="ARBA" id="ARBA00023315"/>
    </source>
</evidence>
<feature type="binding site" evidence="9">
    <location>
        <position position="169"/>
    </location>
    <ligand>
        <name>ATP</name>
        <dbReference type="ChEBI" id="CHEBI:30616"/>
    </ligand>
</feature>
<dbReference type="GO" id="GO:1990883">
    <property type="term" value="F:18S rRNA cytidine N-acetyltransferase activity"/>
    <property type="evidence" value="ECO:0007669"/>
    <property type="project" value="TreeGrafter"/>
</dbReference>
<evidence type="ECO:0000256" key="2">
    <source>
        <dbReference type="ARBA" id="ARBA00022555"/>
    </source>
</evidence>
<evidence type="ECO:0000256" key="5">
    <source>
        <dbReference type="ARBA" id="ARBA00022741"/>
    </source>
</evidence>
<proteinExistence type="inferred from homology"/>
<dbReference type="InterPro" id="IPR013562">
    <property type="entry name" value="TmcA/NAT10_N"/>
</dbReference>
<evidence type="ECO:0000256" key="7">
    <source>
        <dbReference type="ARBA" id="ARBA00022884"/>
    </source>
</evidence>
<evidence type="ECO:0000256" key="3">
    <source>
        <dbReference type="ARBA" id="ARBA00022679"/>
    </source>
</evidence>
<evidence type="ECO:0000256" key="1">
    <source>
        <dbReference type="ARBA" id="ARBA00022490"/>
    </source>
</evidence>
<evidence type="ECO:0000313" key="12">
    <source>
        <dbReference type="Proteomes" id="UP000095039"/>
    </source>
</evidence>
<dbReference type="GO" id="GO:0051391">
    <property type="term" value="P:tRNA acetylation"/>
    <property type="evidence" value="ECO:0007669"/>
    <property type="project" value="UniProtKB-UniRule"/>
</dbReference>
<dbReference type="GO" id="GO:0005737">
    <property type="term" value="C:cytoplasm"/>
    <property type="evidence" value="ECO:0007669"/>
    <property type="project" value="UniProtKB-SubCell"/>
</dbReference>
<evidence type="ECO:0000256" key="6">
    <source>
        <dbReference type="ARBA" id="ARBA00022840"/>
    </source>
</evidence>
<evidence type="ECO:0000313" key="11">
    <source>
        <dbReference type="EMBL" id="OEE61521.1"/>
    </source>
</evidence>
<sequence>MMNGDTVASDPISTLLSLHAMAQRDYVRIPVFVSGDQNFLSLLLNALPNITLVSDDWDFPDRLFWRQAKQLLGQETHTLALDVRQHIDVEKICAISGCIKGGELLLFLVGDGDEPQKNESLFRDRFLSFASHANAATICQSGFISMPTLTLSDTREILPRLDTVTTPDQVKAIDAIERVLSGHRRRPALLVADRGRGKSSTMGMAAASIMHCSKKRIVVTSPSVANVDTLFQHAERQSSLQNTPLLRKNKYGYVAENGSELLFVAPDALLQETPECDLLMIDEAAAIPLPMLGQILKCYSRIVFSSTEHGYEGTGRAFSTRFRSMLDAKAKGWKEIRLNAPVRWAENDPLEAWLFATFLFDAEPYLPLVITDVVIREISNSELSADEGLLKQVFSLLVSAHYQTSPNDLVQLLDGENQSVLVAFRGDVAVGVALAQREGGFDEALAKEVVSGKRRLRGHLLAQSLATHTGTLDALTDSLLRITRVAVLPSCRQQGIGHALIASVEQIAKRSDITIVGTSFGANSELWQFWSSMGYLPARLGVQRDAASGTYSLQLIKPLACSLEWIGDLHSLFSTNFPHQLNEQFSTIEPTLVAQLLFSSIDIKPPSEQMLKQVALFANGALGYDLVTGSLWVWFVHWLATRDDPETDQMQCCALIMRVLQRRSWKEVAEVFGYQGRKDTEASIRHWVATQLPTNEKEIE</sequence>
<keyword evidence="2 9" id="KW-0820">tRNA-binding</keyword>
<reference evidence="11 12" key="1">
    <citation type="journal article" date="2012" name="Science">
        <title>Ecological populations of bacteria act as socially cohesive units of antibiotic production and resistance.</title>
        <authorList>
            <person name="Cordero O.X."/>
            <person name="Wildschutte H."/>
            <person name="Kirkup B."/>
            <person name="Proehl S."/>
            <person name="Ngo L."/>
            <person name="Hussain F."/>
            <person name="Le Roux F."/>
            <person name="Mincer T."/>
            <person name="Polz M.F."/>
        </authorList>
    </citation>
    <scope>NUCLEOTIDE SEQUENCE [LARGE SCALE GENOMIC DNA]</scope>
    <source>
        <strain evidence="11 12">FF-454</strain>
    </source>
</reference>
<comment type="caution">
    <text evidence="9">Lacks conserved residue(s) required for the propagation of feature annotation.</text>
</comment>
<dbReference type="CDD" id="cd04301">
    <property type="entry name" value="NAT_SF"/>
    <property type="match status" value="1"/>
</dbReference>
<dbReference type="Pfam" id="PF05127">
    <property type="entry name" value="NAT10_TcmA_helicase"/>
    <property type="match status" value="1"/>
</dbReference>
<comment type="subcellular location">
    <subcellularLocation>
        <location evidence="9">Cytoplasm</location>
    </subcellularLocation>
</comment>
<dbReference type="Gene3D" id="3.40.630.30">
    <property type="match status" value="1"/>
</dbReference>
<dbReference type="Gene3D" id="3.40.50.11040">
    <property type="match status" value="1"/>
</dbReference>
<dbReference type="PANTHER" id="PTHR10925">
    <property type="entry name" value="N-ACETYLTRANSFERASE 10"/>
    <property type="match status" value="1"/>
</dbReference>
<dbReference type="Gene3D" id="3.40.50.300">
    <property type="entry name" value="P-loop containing nucleotide triphosphate hydrolases"/>
    <property type="match status" value="1"/>
</dbReference>
<dbReference type="SUPFAM" id="SSF55729">
    <property type="entry name" value="Acyl-CoA N-acyltransferases (Nat)"/>
    <property type="match status" value="1"/>
</dbReference>
<evidence type="ECO:0000256" key="9">
    <source>
        <dbReference type="HAMAP-Rule" id="MF_01886"/>
    </source>
</evidence>
<dbReference type="GO" id="GO:0000049">
    <property type="term" value="F:tRNA binding"/>
    <property type="evidence" value="ECO:0007669"/>
    <property type="project" value="UniProtKB-UniRule"/>
</dbReference>
<dbReference type="InterPro" id="IPR024914">
    <property type="entry name" value="tRNA_acetyltr_TmcA"/>
</dbReference>
<dbReference type="GO" id="GO:1904812">
    <property type="term" value="P:rRNA acetylation involved in maturation of SSU-rRNA"/>
    <property type="evidence" value="ECO:0007669"/>
    <property type="project" value="TreeGrafter"/>
</dbReference>
<feature type="binding site" evidence="9">
    <location>
        <begin position="485"/>
        <end position="487"/>
    </location>
    <ligand>
        <name>acetyl-CoA</name>
        <dbReference type="ChEBI" id="CHEBI:57288"/>
    </ligand>
</feature>
<dbReference type="InterPro" id="IPR016181">
    <property type="entry name" value="Acyl_CoA_acyltransferase"/>
</dbReference>
<comment type="function">
    <text evidence="9">Catalyzes the formation of N(4)-acetylcytidine (ac(4)C) at the wobble position of tRNA(Met), by using acetyl-CoA as an acetyl donor and ATP (or GTP).</text>
</comment>
<feature type="binding site" evidence="9">
    <location>
        <position position="525"/>
    </location>
    <ligand>
        <name>acetyl-CoA</name>
        <dbReference type="ChEBI" id="CHEBI:57288"/>
    </ligand>
</feature>